<evidence type="ECO:0000313" key="3">
    <source>
        <dbReference type="Proteomes" id="UP000265862"/>
    </source>
</evidence>
<sequence>MILKIVVLVYLCVLLLTAYYLWQKRKDHFLIFNNQTNTNFQAIMTCTAILLFLESILGFILLLLFTNKYYNLITIFLSCFTILIFSLLINQKNE</sequence>
<feature type="transmembrane region" description="Helical" evidence="1">
    <location>
        <begin position="69"/>
        <end position="89"/>
    </location>
</feature>
<dbReference type="EMBL" id="QOCV01000006">
    <property type="protein sequence ID" value="RHW54464.1"/>
    <property type="molecule type" value="Genomic_DNA"/>
</dbReference>
<keyword evidence="1" id="KW-1133">Transmembrane helix</keyword>
<evidence type="ECO:0000313" key="2">
    <source>
        <dbReference type="EMBL" id="RHW54464.1"/>
    </source>
</evidence>
<keyword evidence="1" id="KW-0812">Transmembrane</keyword>
<keyword evidence="1" id="KW-0472">Membrane</keyword>
<dbReference type="Proteomes" id="UP000265862">
    <property type="component" value="Unassembled WGS sequence"/>
</dbReference>
<name>A0A396SSQ4_9LACO</name>
<gene>
    <name evidence="2" type="ORF">DS835_05290</name>
</gene>
<evidence type="ECO:0000256" key="1">
    <source>
        <dbReference type="SAM" id="Phobius"/>
    </source>
</evidence>
<dbReference type="AlphaFoldDB" id="A0A396SSQ4"/>
<protein>
    <submittedName>
        <fullName evidence="2">Uncharacterized protein</fullName>
    </submittedName>
</protein>
<feature type="transmembrane region" description="Helical" evidence="1">
    <location>
        <begin position="6"/>
        <end position="22"/>
    </location>
</feature>
<organism evidence="2 3">
    <name type="scientific">Lactobacillus bombicola</name>
    <dbReference type="NCBI Taxonomy" id="1505723"/>
    <lineage>
        <taxon>Bacteria</taxon>
        <taxon>Bacillati</taxon>
        <taxon>Bacillota</taxon>
        <taxon>Bacilli</taxon>
        <taxon>Lactobacillales</taxon>
        <taxon>Lactobacillaceae</taxon>
        <taxon>Lactobacillus</taxon>
    </lineage>
</organism>
<reference evidence="2 3" key="1">
    <citation type="submission" date="2018-07" db="EMBL/GenBank/DDBJ databases">
        <title>Genome sequences of six Lactobacillus spp. isolated from bumble bee guts.</title>
        <authorList>
            <person name="Motta E.V.S."/>
            <person name="Moran N.A."/>
        </authorList>
    </citation>
    <scope>NUCLEOTIDE SEQUENCE [LARGE SCALE GENOMIC DNA]</scope>
    <source>
        <strain evidence="2 3">OCC3</strain>
    </source>
</reference>
<accession>A0A396SSQ4</accession>
<feature type="transmembrane region" description="Helical" evidence="1">
    <location>
        <begin position="42"/>
        <end position="63"/>
    </location>
</feature>
<proteinExistence type="predicted"/>
<comment type="caution">
    <text evidence="2">The sequence shown here is derived from an EMBL/GenBank/DDBJ whole genome shotgun (WGS) entry which is preliminary data.</text>
</comment>